<gene>
    <name evidence="6" type="ORF">DARMORV10_A06P34620.1</name>
</gene>
<dbReference type="SUPFAM" id="SSF56112">
    <property type="entry name" value="Protein kinase-like (PK-like)"/>
    <property type="match status" value="1"/>
</dbReference>
<dbReference type="SUPFAM" id="SSF52799">
    <property type="entry name" value="(Phosphotyrosine protein) phosphatases II"/>
    <property type="match status" value="1"/>
</dbReference>
<dbReference type="PROSITE" id="PS00383">
    <property type="entry name" value="TYR_PHOSPHATASE_1"/>
    <property type="match status" value="1"/>
</dbReference>
<dbReference type="PANTHER" id="PTHR47100:SF5">
    <property type="entry name" value="DUAL SPECIFICITY PROTEIN PHOSPHATASE PHS1"/>
    <property type="match status" value="1"/>
</dbReference>
<name>A0A816STB6_BRANA</name>
<evidence type="ECO:0000259" key="5">
    <source>
        <dbReference type="PROSITE" id="PS50056"/>
    </source>
</evidence>
<evidence type="ECO:0000256" key="2">
    <source>
        <dbReference type="ARBA" id="ARBA00022912"/>
    </source>
</evidence>
<feature type="region of interest" description="Disordered" evidence="3">
    <location>
        <begin position="88"/>
        <end position="107"/>
    </location>
</feature>
<dbReference type="PROSITE" id="PS50054">
    <property type="entry name" value="TYR_PHOSPHATASE_DUAL"/>
    <property type="match status" value="1"/>
</dbReference>
<dbReference type="SMART" id="SM00195">
    <property type="entry name" value="DSPc"/>
    <property type="match status" value="1"/>
</dbReference>
<feature type="region of interest" description="Disordered" evidence="3">
    <location>
        <begin position="1"/>
        <end position="29"/>
    </location>
</feature>
<dbReference type="InterPro" id="IPR015275">
    <property type="entry name" value="Actin-fragmin_kin_cat_dom"/>
</dbReference>
<dbReference type="FunFam" id="3.90.190.10:FF:000148">
    <property type="entry name" value="Dual specificity protein phosphatase PHS1"/>
    <property type="match status" value="1"/>
</dbReference>
<dbReference type="OrthoDB" id="10252009at2759"/>
<dbReference type="InterPro" id="IPR020422">
    <property type="entry name" value="TYR_PHOSPHATASE_DUAL_dom"/>
</dbReference>
<keyword evidence="1" id="KW-0378">Hydrolase</keyword>
<dbReference type="InterPro" id="IPR016130">
    <property type="entry name" value="Tyr_Pase_AS"/>
</dbReference>
<dbReference type="CDD" id="cd14498">
    <property type="entry name" value="DSP"/>
    <property type="match status" value="1"/>
</dbReference>
<dbReference type="Gene3D" id="3.90.190.10">
    <property type="entry name" value="Protein tyrosine phosphatase superfamily"/>
    <property type="match status" value="1"/>
</dbReference>
<dbReference type="InterPro" id="IPR029021">
    <property type="entry name" value="Prot-tyrosine_phosphatase-like"/>
</dbReference>
<dbReference type="GO" id="GO:0009737">
    <property type="term" value="P:response to abscisic acid"/>
    <property type="evidence" value="ECO:0007669"/>
    <property type="project" value="InterPro"/>
</dbReference>
<evidence type="ECO:0000256" key="1">
    <source>
        <dbReference type="ARBA" id="ARBA00022801"/>
    </source>
</evidence>
<dbReference type="CDD" id="cd05124">
    <property type="entry name" value="AFK"/>
    <property type="match status" value="1"/>
</dbReference>
<dbReference type="InterPro" id="IPR000387">
    <property type="entry name" value="Tyr_Pase_dom"/>
</dbReference>
<dbReference type="KEGG" id="bna:106348310"/>
<dbReference type="Proteomes" id="UP001295469">
    <property type="component" value="Chromosome A06"/>
</dbReference>
<dbReference type="GO" id="GO:0043622">
    <property type="term" value="P:cortical microtubule organization"/>
    <property type="evidence" value="ECO:0007669"/>
    <property type="project" value="InterPro"/>
</dbReference>
<proteinExistence type="predicted"/>
<keyword evidence="2" id="KW-0904">Protein phosphatase</keyword>
<dbReference type="InterPro" id="IPR000340">
    <property type="entry name" value="Dual-sp_phosphatase_cat-dom"/>
</dbReference>
<dbReference type="InterPro" id="IPR035010">
    <property type="entry name" value="PHS1"/>
</dbReference>
<feature type="compositionally biased region" description="Basic and acidic residues" evidence="3">
    <location>
        <begin position="563"/>
        <end position="582"/>
    </location>
</feature>
<evidence type="ECO:0000256" key="3">
    <source>
        <dbReference type="SAM" id="MobiDB-lite"/>
    </source>
</evidence>
<dbReference type="PANTHER" id="PTHR47100">
    <property type="entry name" value="DUAL SPECIFICITY PROTEIN PHOSPHATASE PHS1"/>
    <property type="match status" value="1"/>
</dbReference>
<dbReference type="GO" id="GO:0004721">
    <property type="term" value="F:phosphoprotein phosphatase activity"/>
    <property type="evidence" value="ECO:0007669"/>
    <property type="project" value="UniProtKB-KW"/>
</dbReference>
<sequence length="932" mass="104397">MAEAEKKRDQTFPQEKDEEKDLDLGHCDEHESPLPLTVTSRVLYMLGDIAAGPAYRFTQWLDLVRKRSATYGSSGFPHRLHRIDDMVPSAGERNADPKSPPSKESSEISLWERLGKASIVDIDSSSFSWSMLSSLHHTEHSSSTDHSEEDQSKPLEVTVNSGGVVFFALFSHPSAEDASRKEEAAAVIKFASSRMATQSERLGYEFAKWLGVQIPQARVIHSCNPEWTLIREATEKAQAKANSEGDEVGEVTCSELLEALELSRCLLLMSYVHGCPLLESMSSFETEEKAERAASALGRILVLDLVIRNEDRLPCRQLRWRGNPANLLLTDRIMSSTKPLECSFEEAFDSAIKRYHPRDYRSIQKERRASSVDSRSRLSVSDHRLVSQSSDFSDITESPRSYDTEFMSPMSDTSMAPEFHIVTIDSGVPRRPPAGKRASDQEIYPRLVELLINSSQYSSNLLYEITEGGLGCPQAKDGEETPTAVTPVVREFRNGFRAGLRDLHEFHIFLVTLHQKLDGLLRAFFSMMDKTMCADFDRDDFAVPESPSQSFGHEVNHHYPSPSKERVPSDNSFDHSESDMHRSVAPRTPGSENKEGGDATSPKSRESWHGRYSRGGESLSSQRLAAKLRDFHKFAKIDAESNKELDQWNETLRNEVMKLCQENGFNTGFFEGSDNNSCTDAYELKVRLEHILERISLITKAANTEKPSMIQDNLFIGGGLAARSVYTLQHLGITHILCLCANEIGQSDTQYPDLFKYKNFSITDDEDSKIEGIFQEALDFINHGEETGGKILVHCFEGRSRSATVVLAYLMLRKNLTLLEAWSKLRKVHRRAQPNDGFARILVNIDKKCHGKVSMEWRQRKPTMKVCPVCGKNAGLSSSSLKLHLQKSHKKLSSGSVDSAMNMEIQKALEALQLSSGRGSNVSSSSFQSLTG</sequence>
<dbReference type="EMBL" id="HG994360">
    <property type="protein sequence ID" value="CAF2088693.1"/>
    <property type="molecule type" value="Genomic_DNA"/>
</dbReference>
<feature type="domain" description="Tyrosine-protein phosphatase" evidence="4">
    <location>
        <begin position="706"/>
        <end position="851"/>
    </location>
</feature>
<accession>A0A816STB6</accession>
<dbReference type="PROSITE" id="PS50056">
    <property type="entry name" value="TYR_PHOSPHATASE_2"/>
    <property type="match status" value="1"/>
</dbReference>
<feature type="region of interest" description="Disordered" evidence="3">
    <location>
        <begin position="545"/>
        <end position="616"/>
    </location>
</feature>
<reference evidence="6" key="1">
    <citation type="submission" date="2021-01" db="EMBL/GenBank/DDBJ databases">
        <authorList>
            <consortium name="Genoscope - CEA"/>
            <person name="William W."/>
        </authorList>
    </citation>
    <scope>NUCLEOTIDE SEQUENCE</scope>
</reference>
<dbReference type="Pfam" id="PF00782">
    <property type="entry name" value="DSPc"/>
    <property type="match status" value="1"/>
</dbReference>
<dbReference type="InterPro" id="IPR011009">
    <property type="entry name" value="Kinase-like_dom_sf"/>
</dbReference>
<dbReference type="Gene3D" id="1.10.1070.11">
    <property type="entry name" value="Phosphatidylinositol 3-/4-kinase, catalytic domain"/>
    <property type="match status" value="1"/>
</dbReference>
<dbReference type="Pfam" id="PF09192">
    <property type="entry name" value="Act-Frag_cataly"/>
    <property type="match status" value="1"/>
</dbReference>
<dbReference type="AlphaFoldDB" id="A0A816STB6"/>
<feature type="compositionally biased region" description="Basic and acidic residues" evidence="3">
    <location>
        <begin position="592"/>
        <end position="609"/>
    </location>
</feature>
<evidence type="ECO:0000313" key="6">
    <source>
        <dbReference type="EMBL" id="CAF2088693.1"/>
    </source>
</evidence>
<feature type="domain" description="Tyrosine specific protein phosphatases" evidence="5">
    <location>
        <begin position="775"/>
        <end position="827"/>
    </location>
</feature>
<organism evidence="6">
    <name type="scientific">Brassica napus</name>
    <name type="common">Rape</name>
    <dbReference type="NCBI Taxonomy" id="3708"/>
    <lineage>
        <taxon>Eukaryota</taxon>
        <taxon>Viridiplantae</taxon>
        <taxon>Streptophyta</taxon>
        <taxon>Embryophyta</taxon>
        <taxon>Tracheophyta</taxon>
        <taxon>Spermatophyta</taxon>
        <taxon>Magnoliopsida</taxon>
        <taxon>eudicotyledons</taxon>
        <taxon>Gunneridae</taxon>
        <taxon>Pentapetalae</taxon>
        <taxon>rosids</taxon>
        <taxon>malvids</taxon>
        <taxon>Brassicales</taxon>
        <taxon>Brassicaceae</taxon>
        <taxon>Brassiceae</taxon>
        <taxon>Brassica</taxon>
    </lineage>
</organism>
<evidence type="ECO:0000259" key="4">
    <source>
        <dbReference type="PROSITE" id="PS50054"/>
    </source>
</evidence>
<protein>
    <submittedName>
        <fullName evidence="6">(rape) hypothetical protein</fullName>
    </submittedName>
</protein>
<dbReference type="InterPro" id="IPR036940">
    <property type="entry name" value="PI3/4_kinase_cat_sf"/>
</dbReference>